<evidence type="ECO:0000256" key="4">
    <source>
        <dbReference type="ARBA" id="ARBA00022989"/>
    </source>
</evidence>
<feature type="transmembrane region" description="Helical" evidence="7">
    <location>
        <begin position="150"/>
        <end position="169"/>
    </location>
</feature>
<keyword evidence="6" id="KW-0479">Metal-binding</keyword>
<sequence length="286" mass="32400">MESKDNTTDRLWNWDQVPAWQQDNRYIITGYRGATYSYRKALTSLGYLHNQTGNIFTHLLAIPALVILAVLVYHVRHISTDPVDRLIIAIFVVGVSTCFLLSTCFHTFSCHSAPVEQLWVRVDFLGIIIITAATFVAGEYYFFFCEHIRMGIHMAVTISLSVLAITVLLTPRLQGPKHRTLRLVCFCLMGVSGFVPMIDSLAHYGWDHSKRYSIVYYLIEMLLEVVGAVLYGCRLPERFAPGRFDMWGHSHQFFHIFTAAAACVHLTGLANAARKTRALERCASGY</sequence>
<dbReference type="GO" id="GO:0038023">
    <property type="term" value="F:signaling receptor activity"/>
    <property type="evidence" value="ECO:0007669"/>
    <property type="project" value="TreeGrafter"/>
</dbReference>
<evidence type="ECO:0000256" key="2">
    <source>
        <dbReference type="ARBA" id="ARBA00007018"/>
    </source>
</evidence>
<feature type="transmembrane region" description="Helical" evidence="7">
    <location>
        <begin position="214"/>
        <end position="232"/>
    </location>
</feature>
<dbReference type="GO" id="GO:0016020">
    <property type="term" value="C:membrane"/>
    <property type="evidence" value="ECO:0007669"/>
    <property type="project" value="UniProtKB-SubCell"/>
</dbReference>
<feature type="transmembrane region" description="Helical" evidence="7">
    <location>
        <begin position="252"/>
        <end position="273"/>
    </location>
</feature>
<keyword evidence="4 7" id="KW-1133">Transmembrane helix</keyword>
<dbReference type="GO" id="GO:0006882">
    <property type="term" value="P:intracellular zinc ion homeostasis"/>
    <property type="evidence" value="ECO:0007669"/>
    <property type="project" value="TreeGrafter"/>
</dbReference>
<evidence type="ECO:0000256" key="1">
    <source>
        <dbReference type="ARBA" id="ARBA00004141"/>
    </source>
</evidence>
<accession>A0A6A6FZK8</accession>
<proteinExistence type="inferred from homology"/>
<evidence type="ECO:0000313" key="8">
    <source>
        <dbReference type="EMBL" id="KAF2218861.1"/>
    </source>
</evidence>
<protein>
    <submittedName>
        <fullName evidence="8">Hemolysin-III related-domain-containing protein</fullName>
    </submittedName>
</protein>
<feature type="binding site" evidence="6">
    <location>
        <position position="251"/>
    </location>
    <ligand>
        <name>Zn(2+)</name>
        <dbReference type="ChEBI" id="CHEBI:29105"/>
    </ligand>
</feature>
<feature type="transmembrane region" description="Helical" evidence="7">
    <location>
        <begin position="181"/>
        <end position="202"/>
    </location>
</feature>
<keyword evidence="6" id="KW-0862">Zinc</keyword>
<keyword evidence="9" id="KW-1185">Reference proteome</keyword>
<comment type="similarity">
    <text evidence="2">Belongs to the ADIPOR family.</text>
</comment>
<dbReference type="Proteomes" id="UP000799538">
    <property type="component" value="Unassembled WGS sequence"/>
</dbReference>
<dbReference type="GO" id="GO:0046872">
    <property type="term" value="F:metal ion binding"/>
    <property type="evidence" value="ECO:0007669"/>
    <property type="project" value="UniProtKB-KW"/>
</dbReference>
<dbReference type="PANTHER" id="PTHR20855:SF52">
    <property type="entry name" value="ADIPONECTIN RECEPTOR PROTEIN"/>
    <property type="match status" value="1"/>
</dbReference>
<evidence type="ECO:0000313" key="9">
    <source>
        <dbReference type="Proteomes" id="UP000799538"/>
    </source>
</evidence>
<dbReference type="OrthoDB" id="529367at2759"/>
<evidence type="ECO:0000256" key="7">
    <source>
        <dbReference type="SAM" id="Phobius"/>
    </source>
</evidence>
<comment type="subcellular location">
    <subcellularLocation>
        <location evidence="1">Membrane</location>
        <topology evidence="1">Multi-pass membrane protein</topology>
    </subcellularLocation>
</comment>
<dbReference type="Pfam" id="PF03006">
    <property type="entry name" value="HlyIII"/>
    <property type="match status" value="1"/>
</dbReference>
<feature type="transmembrane region" description="Helical" evidence="7">
    <location>
        <begin position="124"/>
        <end position="143"/>
    </location>
</feature>
<dbReference type="PANTHER" id="PTHR20855">
    <property type="entry name" value="ADIPOR/PROGESTIN RECEPTOR-RELATED"/>
    <property type="match status" value="1"/>
</dbReference>
<feature type="binding site" evidence="6">
    <location>
        <position position="106"/>
    </location>
    <ligand>
        <name>Zn(2+)</name>
        <dbReference type="ChEBI" id="CHEBI:29105"/>
    </ligand>
</feature>
<evidence type="ECO:0000256" key="3">
    <source>
        <dbReference type="ARBA" id="ARBA00022692"/>
    </source>
</evidence>
<evidence type="ECO:0000256" key="5">
    <source>
        <dbReference type="ARBA" id="ARBA00023136"/>
    </source>
</evidence>
<feature type="transmembrane region" description="Helical" evidence="7">
    <location>
        <begin position="55"/>
        <end position="74"/>
    </location>
</feature>
<evidence type="ECO:0000256" key="6">
    <source>
        <dbReference type="PIRSR" id="PIRSR604254-1"/>
    </source>
</evidence>
<gene>
    <name evidence="8" type="ORF">BDZ85DRAFT_207239</name>
</gene>
<keyword evidence="5 7" id="KW-0472">Membrane</keyword>
<dbReference type="EMBL" id="ML992526">
    <property type="protein sequence ID" value="KAF2218861.1"/>
    <property type="molecule type" value="Genomic_DNA"/>
</dbReference>
<feature type="transmembrane region" description="Helical" evidence="7">
    <location>
        <begin position="86"/>
        <end position="108"/>
    </location>
</feature>
<feature type="binding site" evidence="6">
    <location>
        <position position="255"/>
    </location>
    <ligand>
        <name>Zn(2+)</name>
        <dbReference type="ChEBI" id="CHEBI:29105"/>
    </ligand>
</feature>
<keyword evidence="3 7" id="KW-0812">Transmembrane</keyword>
<organism evidence="8 9">
    <name type="scientific">Elsinoe ampelina</name>
    <dbReference type="NCBI Taxonomy" id="302913"/>
    <lineage>
        <taxon>Eukaryota</taxon>
        <taxon>Fungi</taxon>
        <taxon>Dikarya</taxon>
        <taxon>Ascomycota</taxon>
        <taxon>Pezizomycotina</taxon>
        <taxon>Dothideomycetes</taxon>
        <taxon>Dothideomycetidae</taxon>
        <taxon>Myriangiales</taxon>
        <taxon>Elsinoaceae</taxon>
        <taxon>Elsinoe</taxon>
    </lineage>
</organism>
<dbReference type="AlphaFoldDB" id="A0A6A6FZK8"/>
<name>A0A6A6FZK8_9PEZI</name>
<reference evidence="9" key="1">
    <citation type="journal article" date="2020" name="Stud. Mycol.">
        <title>101 Dothideomycetes genomes: A test case for predicting lifestyles and emergence of pathogens.</title>
        <authorList>
            <person name="Haridas S."/>
            <person name="Albert R."/>
            <person name="Binder M."/>
            <person name="Bloem J."/>
            <person name="LaButti K."/>
            <person name="Salamov A."/>
            <person name="Andreopoulos B."/>
            <person name="Baker S."/>
            <person name="Barry K."/>
            <person name="Bills G."/>
            <person name="Bluhm B."/>
            <person name="Cannon C."/>
            <person name="Castanera R."/>
            <person name="Culley D."/>
            <person name="Daum C."/>
            <person name="Ezra D."/>
            <person name="Gonzalez J."/>
            <person name="Henrissat B."/>
            <person name="Kuo A."/>
            <person name="Liang C."/>
            <person name="Lipzen A."/>
            <person name="Lutzoni F."/>
            <person name="Magnuson J."/>
            <person name="Mondo S."/>
            <person name="Nolan M."/>
            <person name="Ohm R."/>
            <person name="Pangilinan J."/>
            <person name="Park H.-J."/>
            <person name="Ramirez L."/>
            <person name="Alfaro M."/>
            <person name="Sun H."/>
            <person name="Tritt A."/>
            <person name="Yoshinaga Y."/>
            <person name="Zwiers L.-H."/>
            <person name="Turgeon B."/>
            <person name="Goodwin S."/>
            <person name="Spatafora J."/>
            <person name="Crous P."/>
            <person name="Grigoriev I."/>
        </authorList>
    </citation>
    <scope>NUCLEOTIDE SEQUENCE [LARGE SCALE GENOMIC DNA]</scope>
    <source>
        <strain evidence="9">CECT 20119</strain>
    </source>
</reference>
<dbReference type="InterPro" id="IPR004254">
    <property type="entry name" value="AdipoR/HlyIII-related"/>
</dbReference>